<dbReference type="InterPro" id="IPR058245">
    <property type="entry name" value="NreC/VraR/RcsB-like_REC"/>
</dbReference>
<evidence type="ECO:0000256" key="5">
    <source>
        <dbReference type="PROSITE-ProRule" id="PRU00169"/>
    </source>
</evidence>
<dbReference type="PANTHER" id="PTHR43214:SF24">
    <property type="entry name" value="TRANSCRIPTIONAL REGULATORY PROTEIN NARL-RELATED"/>
    <property type="match status" value="1"/>
</dbReference>
<evidence type="ECO:0000259" key="7">
    <source>
        <dbReference type="PROSITE" id="PS50110"/>
    </source>
</evidence>
<keyword evidence="1 5" id="KW-0597">Phosphoprotein</keyword>
<dbReference type="EMBL" id="VCKX01000292">
    <property type="protein sequence ID" value="TMR21605.1"/>
    <property type="molecule type" value="Genomic_DNA"/>
</dbReference>
<dbReference type="InterPro" id="IPR039420">
    <property type="entry name" value="WalR-like"/>
</dbReference>
<dbReference type="CDD" id="cd06170">
    <property type="entry name" value="LuxR_C_like"/>
    <property type="match status" value="1"/>
</dbReference>
<dbReference type="PROSITE" id="PS50110">
    <property type="entry name" value="RESPONSE_REGULATORY"/>
    <property type="match status" value="1"/>
</dbReference>
<feature type="domain" description="Response regulatory" evidence="7">
    <location>
        <begin position="4"/>
        <end position="119"/>
    </location>
</feature>
<evidence type="ECO:0000313" key="9">
    <source>
        <dbReference type="Proteomes" id="UP000306628"/>
    </source>
</evidence>
<dbReference type="PROSITE" id="PS50043">
    <property type="entry name" value="HTH_LUXR_2"/>
    <property type="match status" value="1"/>
</dbReference>
<protein>
    <submittedName>
        <fullName evidence="8">Response regulator transcription factor</fullName>
    </submittedName>
</protein>
<dbReference type="AlphaFoldDB" id="A0A5S4FLT6"/>
<dbReference type="PANTHER" id="PTHR43214">
    <property type="entry name" value="TWO-COMPONENT RESPONSE REGULATOR"/>
    <property type="match status" value="1"/>
</dbReference>
<evidence type="ECO:0000259" key="6">
    <source>
        <dbReference type="PROSITE" id="PS50043"/>
    </source>
</evidence>
<gene>
    <name evidence="8" type="ORF">ETD85_50645</name>
</gene>
<evidence type="ECO:0000256" key="3">
    <source>
        <dbReference type="ARBA" id="ARBA00023125"/>
    </source>
</evidence>
<keyword evidence="9" id="KW-1185">Reference proteome</keyword>
<name>A0A5S4FLT6_9ACTN</name>
<dbReference type="CDD" id="cd17535">
    <property type="entry name" value="REC_NarL-like"/>
    <property type="match status" value="1"/>
</dbReference>
<evidence type="ECO:0000313" key="8">
    <source>
        <dbReference type="EMBL" id="TMR21605.1"/>
    </source>
</evidence>
<evidence type="ECO:0000256" key="4">
    <source>
        <dbReference type="ARBA" id="ARBA00023163"/>
    </source>
</evidence>
<dbReference type="Pfam" id="PF00196">
    <property type="entry name" value="GerE"/>
    <property type="match status" value="1"/>
</dbReference>
<sequence length="216" mass="22833">MTVKVLIADDHAAIRAGLVLLLDNAPGIDVVGEVADGASAIRQARALRPDVVLMDLRMPGMDGITATRTLVAEQLCQVLVLTTFDLDEYVYAALRAGAAGFLLKTVEAGRLVEAVHLVAAGEGVLDPQVTRKLIGAFAMQKPPAAKPAVSLDELTDREREVFVCLGKGLSNAQIAAELFISETTVKTHVSKVLSKLQLRSRVQAAIVAQESGLAAK</sequence>
<keyword evidence="2" id="KW-0805">Transcription regulation</keyword>
<evidence type="ECO:0000256" key="2">
    <source>
        <dbReference type="ARBA" id="ARBA00023015"/>
    </source>
</evidence>
<dbReference type="SUPFAM" id="SSF52172">
    <property type="entry name" value="CheY-like"/>
    <property type="match status" value="1"/>
</dbReference>
<dbReference type="RefSeq" id="WP_138697021.1">
    <property type="nucleotide sequence ID" value="NZ_JBHSAZ010000032.1"/>
</dbReference>
<dbReference type="GO" id="GO:0000160">
    <property type="term" value="P:phosphorelay signal transduction system"/>
    <property type="evidence" value="ECO:0007669"/>
    <property type="project" value="InterPro"/>
</dbReference>
<keyword evidence="4" id="KW-0804">Transcription</keyword>
<dbReference type="GO" id="GO:0006355">
    <property type="term" value="P:regulation of DNA-templated transcription"/>
    <property type="evidence" value="ECO:0007669"/>
    <property type="project" value="InterPro"/>
</dbReference>
<dbReference type="SUPFAM" id="SSF46894">
    <property type="entry name" value="C-terminal effector domain of the bipartite response regulators"/>
    <property type="match status" value="1"/>
</dbReference>
<dbReference type="SMART" id="SM00421">
    <property type="entry name" value="HTH_LUXR"/>
    <property type="match status" value="1"/>
</dbReference>
<dbReference type="Gene3D" id="3.40.50.2300">
    <property type="match status" value="1"/>
</dbReference>
<dbReference type="InterPro" id="IPR000792">
    <property type="entry name" value="Tscrpt_reg_LuxR_C"/>
</dbReference>
<dbReference type="SMART" id="SM00448">
    <property type="entry name" value="REC"/>
    <property type="match status" value="1"/>
</dbReference>
<dbReference type="InterPro" id="IPR016032">
    <property type="entry name" value="Sig_transdc_resp-reg_C-effctor"/>
</dbReference>
<feature type="modified residue" description="4-aspartylphosphate" evidence="5">
    <location>
        <position position="55"/>
    </location>
</feature>
<dbReference type="Pfam" id="PF00072">
    <property type="entry name" value="Response_reg"/>
    <property type="match status" value="1"/>
</dbReference>
<proteinExistence type="predicted"/>
<organism evidence="8 9">
    <name type="scientific">Nonomuraea zeae</name>
    <dbReference type="NCBI Taxonomy" id="1642303"/>
    <lineage>
        <taxon>Bacteria</taxon>
        <taxon>Bacillati</taxon>
        <taxon>Actinomycetota</taxon>
        <taxon>Actinomycetes</taxon>
        <taxon>Streptosporangiales</taxon>
        <taxon>Streptosporangiaceae</taxon>
        <taxon>Nonomuraea</taxon>
    </lineage>
</organism>
<keyword evidence="3" id="KW-0238">DNA-binding</keyword>
<reference evidence="8 9" key="1">
    <citation type="submission" date="2019-05" db="EMBL/GenBank/DDBJ databases">
        <title>Draft genome sequence of Nonomuraea zeae DSM 100528.</title>
        <authorList>
            <person name="Saricaoglu S."/>
            <person name="Isik K."/>
        </authorList>
    </citation>
    <scope>NUCLEOTIDE SEQUENCE [LARGE SCALE GENOMIC DNA]</scope>
    <source>
        <strain evidence="8 9">DSM 100528</strain>
    </source>
</reference>
<feature type="domain" description="HTH luxR-type" evidence="6">
    <location>
        <begin position="147"/>
        <end position="212"/>
    </location>
</feature>
<dbReference type="GO" id="GO:0003677">
    <property type="term" value="F:DNA binding"/>
    <property type="evidence" value="ECO:0007669"/>
    <property type="project" value="UniProtKB-KW"/>
</dbReference>
<dbReference type="Proteomes" id="UP000306628">
    <property type="component" value="Unassembled WGS sequence"/>
</dbReference>
<evidence type="ECO:0000256" key="1">
    <source>
        <dbReference type="ARBA" id="ARBA00022553"/>
    </source>
</evidence>
<comment type="caution">
    <text evidence="8">The sequence shown here is derived from an EMBL/GenBank/DDBJ whole genome shotgun (WGS) entry which is preliminary data.</text>
</comment>
<dbReference type="InterPro" id="IPR011006">
    <property type="entry name" value="CheY-like_superfamily"/>
</dbReference>
<dbReference type="InterPro" id="IPR001789">
    <property type="entry name" value="Sig_transdc_resp-reg_receiver"/>
</dbReference>
<dbReference type="OrthoDB" id="9808843at2"/>
<accession>A0A5S4FLT6</accession>
<dbReference type="PRINTS" id="PR00038">
    <property type="entry name" value="HTHLUXR"/>
</dbReference>